<name>A0A841APU8_9MICO</name>
<dbReference type="InterPro" id="IPR023393">
    <property type="entry name" value="START-like_dom_sf"/>
</dbReference>
<accession>A0A841APU8</accession>
<organism evidence="1 2">
    <name type="scientific">Conyzicola lurida</name>
    <dbReference type="NCBI Taxonomy" id="1172621"/>
    <lineage>
        <taxon>Bacteria</taxon>
        <taxon>Bacillati</taxon>
        <taxon>Actinomycetota</taxon>
        <taxon>Actinomycetes</taxon>
        <taxon>Micrococcales</taxon>
        <taxon>Microbacteriaceae</taxon>
        <taxon>Conyzicola</taxon>
    </lineage>
</organism>
<proteinExistence type="predicted"/>
<dbReference type="RefSeq" id="WP_184238369.1">
    <property type="nucleotide sequence ID" value="NZ_JACHMJ010000001.1"/>
</dbReference>
<evidence type="ECO:0008006" key="3">
    <source>
        <dbReference type="Google" id="ProtNLM"/>
    </source>
</evidence>
<dbReference type="InterPro" id="IPR019587">
    <property type="entry name" value="Polyketide_cyclase/dehydratase"/>
</dbReference>
<evidence type="ECO:0000313" key="1">
    <source>
        <dbReference type="EMBL" id="MBB5844328.1"/>
    </source>
</evidence>
<evidence type="ECO:0000313" key="2">
    <source>
        <dbReference type="Proteomes" id="UP000536685"/>
    </source>
</evidence>
<dbReference type="SUPFAM" id="SSF55961">
    <property type="entry name" value="Bet v1-like"/>
    <property type="match status" value="1"/>
</dbReference>
<sequence>MEAHSAGSSVYGLARAHTGISWDVALQTPPPAFYPSFGPLPAVVGVQNQPNTWDRVGYSRTLLLSDGSSVVETITDSERGASFGYDLTDFTKLFGNLVSGARAEWTFVSERSATLITWSYVFHARPGRGWLVRAIVALFWARYMRRVLPRIIAEIEAVNARSAHDPAERHDPLAS</sequence>
<keyword evidence="2" id="KW-1185">Reference proteome</keyword>
<reference evidence="1 2" key="1">
    <citation type="submission" date="2020-08" db="EMBL/GenBank/DDBJ databases">
        <title>Sequencing the genomes of 1000 actinobacteria strains.</title>
        <authorList>
            <person name="Klenk H.-P."/>
        </authorList>
    </citation>
    <scope>NUCLEOTIDE SEQUENCE [LARGE SCALE GENOMIC DNA]</scope>
    <source>
        <strain evidence="1 2">DSM 105784</strain>
    </source>
</reference>
<dbReference type="Pfam" id="PF10604">
    <property type="entry name" value="Polyketide_cyc2"/>
    <property type="match status" value="1"/>
</dbReference>
<dbReference type="EMBL" id="JACHMJ010000001">
    <property type="protein sequence ID" value="MBB5844328.1"/>
    <property type="molecule type" value="Genomic_DNA"/>
</dbReference>
<dbReference type="AlphaFoldDB" id="A0A841APU8"/>
<dbReference type="Gene3D" id="3.30.530.20">
    <property type="match status" value="1"/>
</dbReference>
<protein>
    <recommendedName>
        <fullName evidence="3">Polyketide cyclase/dehydrase/lipid transport protein</fullName>
    </recommendedName>
</protein>
<comment type="caution">
    <text evidence="1">The sequence shown here is derived from an EMBL/GenBank/DDBJ whole genome shotgun (WGS) entry which is preliminary data.</text>
</comment>
<dbReference type="Proteomes" id="UP000536685">
    <property type="component" value="Unassembled WGS sequence"/>
</dbReference>
<gene>
    <name evidence="1" type="ORF">HD599_002651</name>
</gene>